<evidence type="ECO:0000256" key="1">
    <source>
        <dbReference type="SAM" id="SignalP"/>
    </source>
</evidence>
<evidence type="ECO:0008006" key="4">
    <source>
        <dbReference type="Google" id="ProtNLM"/>
    </source>
</evidence>
<feature type="signal peptide" evidence="1">
    <location>
        <begin position="1"/>
        <end position="26"/>
    </location>
</feature>
<dbReference type="Proteomes" id="UP001499979">
    <property type="component" value="Unassembled WGS sequence"/>
</dbReference>
<organism evidence="2 3">
    <name type="scientific">Nocardioides aquiterrae</name>
    <dbReference type="NCBI Taxonomy" id="203799"/>
    <lineage>
        <taxon>Bacteria</taxon>
        <taxon>Bacillati</taxon>
        <taxon>Actinomycetota</taxon>
        <taxon>Actinomycetes</taxon>
        <taxon>Propionibacteriales</taxon>
        <taxon>Nocardioidaceae</taxon>
        <taxon>Nocardioides</taxon>
    </lineage>
</organism>
<name>A0ABN1U9N3_9ACTN</name>
<keyword evidence="3" id="KW-1185">Reference proteome</keyword>
<dbReference type="RefSeq" id="WP_343905517.1">
    <property type="nucleotide sequence ID" value="NZ_BAAAJE010000002.1"/>
</dbReference>
<evidence type="ECO:0000313" key="3">
    <source>
        <dbReference type="Proteomes" id="UP001499979"/>
    </source>
</evidence>
<sequence>MNAGAKVAGFAAGLAVVLGVAWAAGAAVGPVVDEPEPMGHDMTESAGHQEAGEHLPGGLAVAQEGYRLALADDVLAPGSRRLAFTIVGPDGHPVTAYDVEHEKRLHLIVVRRDFTGFQHVHPVLDAATGEWSTDVRLTPGPWRVLADFVPTGGPDLTLGGDLLVPGEVAPPAAQPVQRTDTVAGYTVTVAGDLAAGEHSMLAMTVTRDGAPVTDLQPYLGASGHLVALREGDLAYLHVHPGEDGLDFGAEVPTPGRYHLYLDFKHAGVVHTARFVLEAAEHGH</sequence>
<evidence type="ECO:0000313" key="2">
    <source>
        <dbReference type="EMBL" id="GAA1129043.1"/>
    </source>
</evidence>
<reference evidence="2 3" key="1">
    <citation type="journal article" date="2019" name="Int. J. Syst. Evol. Microbiol.">
        <title>The Global Catalogue of Microorganisms (GCM) 10K type strain sequencing project: providing services to taxonomists for standard genome sequencing and annotation.</title>
        <authorList>
            <consortium name="The Broad Institute Genomics Platform"/>
            <consortium name="The Broad Institute Genome Sequencing Center for Infectious Disease"/>
            <person name="Wu L."/>
            <person name="Ma J."/>
        </authorList>
    </citation>
    <scope>NUCLEOTIDE SEQUENCE [LARGE SCALE GENOMIC DNA]</scope>
    <source>
        <strain evidence="2 3">JCM 11813</strain>
    </source>
</reference>
<keyword evidence="1" id="KW-0732">Signal</keyword>
<proteinExistence type="predicted"/>
<accession>A0ABN1U9N3</accession>
<feature type="chain" id="PRO_5047280424" description="Heavy-metal-associated domain-containing protein" evidence="1">
    <location>
        <begin position="27"/>
        <end position="283"/>
    </location>
</feature>
<comment type="caution">
    <text evidence="2">The sequence shown here is derived from an EMBL/GenBank/DDBJ whole genome shotgun (WGS) entry which is preliminary data.</text>
</comment>
<gene>
    <name evidence="2" type="ORF">GCM10009606_06000</name>
</gene>
<dbReference type="EMBL" id="BAAAJE010000002">
    <property type="protein sequence ID" value="GAA1129043.1"/>
    <property type="molecule type" value="Genomic_DNA"/>
</dbReference>
<protein>
    <recommendedName>
        <fullName evidence="4">Heavy-metal-associated domain-containing protein</fullName>
    </recommendedName>
</protein>